<accession>A0A101M7F9</accession>
<organism evidence="1 2">
    <name type="scientific">Penicillium freii</name>
    <dbReference type="NCBI Taxonomy" id="48697"/>
    <lineage>
        <taxon>Eukaryota</taxon>
        <taxon>Fungi</taxon>
        <taxon>Dikarya</taxon>
        <taxon>Ascomycota</taxon>
        <taxon>Pezizomycotina</taxon>
        <taxon>Eurotiomycetes</taxon>
        <taxon>Eurotiomycetidae</taxon>
        <taxon>Eurotiales</taxon>
        <taxon>Aspergillaceae</taxon>
        <taxon>Penicillium</taxon>
    </lineage>
</organism>
<dbReference type="Proteomes" id="UP000055045">
    <property type="component" value="Unassembled WGS sequence"/>
</dbReference>
<protein>
    <submittedName>
        <fullName evidence="1">Uncharacterized protein</fullName>
    </submittedName>
</protein>
<proteinExistence type="predicted"/>
<gene>
    <name evidence="1" type="ORF">ACN42_g11967</name>
</gene>
<evidence type="ECO:0000313" key="1">
    <source>
        <dbReference type="EMBL" id="KUM55344.1"/>
    </source>
</evidence>
<dbReference type="AlphaFoldDB" id="A0A101M7F9"/>
<reference evidence="1 2" key="1">
    <citation type="submission" date="2015-10" db="EMBL/GenBank/DDBJ databases">
        <title>Genome sequencing of Penicillium freii.</title>
        <authorList>
            <person name="Nguyen H.D."/>
            <person name="Visagie C.M."/>
            <person name="Seifert K.A."/>
        </authorList>
    </citation>
    <scope>NUCLEOTIDE SEQUENCE [LARGE SCALE GENOMIC DNA]</scope>
    <source>
        <strain evidence="1 2">DAOM 242723</strain>
    </source>
</reference>
<evidence type="ECO:0000313" key="2">
    <source>
        <dbReference type="Proteomes" id="UP000055045"/>
    </source>
</evidence>
<sequence length="195" mass="21108">MVDWKMVDQPADCPEAEARHGQTGGCGCSNLPIVLKPKPATVRLVVVVDSSGWMIEVDVVHRRLIVQSADCPEAKARYGQTGGWDCSKWLMRMGGDRRLIDQPADCPEAEARHGQTGEFVDQSADCPEAVKPATVRLVDTADCPEAIKPATVRLVDTADCPEAVKPATARLVNLVLEAGDRSGCLKWLSLDCRLS</sequence>
<dbReference type="EMBL" id="LLXE01001586">
    <property type="protein sequence ID" value="KUM55344.1"/>
    <property type="molecule type" value="Genomic_DNA"/>
</dbReference>
<comment type="caution">
    <text evidence="1">The sequence shown here is derived from an EMBL/GenBank/DDBJ whole genome shotgun (WGS) entry which is preliminary data.</text>
</comment>
<keyword evidence="2" id="KW-1185">Reference proteome</keyword>
<name>A0A101M7F9_PENFR</name>